<dbReference type="InterPro" id="IPR029787">
    <property type="entry name" value="Nucleotide_cyclase"/>
</dbReference>
<evidence type="ECO:0000313" key="7">
    <source>
        <dbReference type="Proteomes" id="UP000017819"/>
    </source>
</evidence>
<name>V4RUI9_9HYPH</name>
<evidence type="ECO:0000259" key="5">
    <source>
        <dbReference type="PROSITE" id="PS50887"/>
    </source>
</evidence>
<feature type="transmembrane region" description="Helical" evidence="4">
    <location>
        <begin position="168"/>
        <end position="190"/>
    </location>
</feature>
<dbReference type="PROSITE" id="PS50887">
    <property type="entry name" value="GGDEF"/>
    <property type="match status" value="1"/>
</dbReference>
<proteinExistence type="predicted"/>
<dbReference type="RefSeq" id="WP_023430673.1">
    <property type="nucleotide sequence ID" value="NZ_AWXZ01000013.1"/>
</dbReference>
<feature type="transmembrane region" description="Helical" evidence="4">
    <location>
        <begin position="33"/>
        <end position="57"/>
    </location>
</feature>
<sequence>MPVTVFNSLLLVVEAVAYFAVMTTLFRLRGRFGLGIFLCVLGVMHFVETYLAAVFYIALPFGIISPGSTVLFSGKLCMLLLLYIKEDADTVRQPIYGLLMGNFLMVGLVLIMRNHIVVSPVPGRVADLGFIDEMGWLMIWGTTLLFIDAIMVILMWERVSRSIEGHFFIRLITCTAAVLTFDQIGFYLALRVLTDAPVEVLIGGWVAKMGAAIVFSLLTGIYLAVFEKEPASRPQRKLWDLFDVLTYRQRYEKLLASAGRDGLTGLLDRGRFEHEAPRLVGHAAERRRPVSLIMIDVDHFKSINDRYGHAAGDEALRGLAQGLAGAVREQDLLFRYGGEEFVLLCDGLDHDGALHLAERLRREAAALEAGRAGGLTLSLGVATAPEDGGDLRALLSHADRRLYAAKRGGRDRAVGRTGAASPAPSEQPAPA</sequence>
<accession>V4RUI9</accession>
<feature type="transmembrane region" description="Helical" evidence="4">
    <location>
        <begin position="63"/>
        <end position="84"/>
    </location>
</feature>
<dbReference type="PANTHER" id="PTHR45138:SF9">
    <property type="entry name" value="DIGUANYLATE CYCLASE DGCM-RELATED"/>
    <property type="match status" value="1"/>
</dbReference>
<dbReference type="GO" id="GO:1902201">
    <property type="term" value="P:negative regulation of bacterial-type flagellum-dependent cell motility"/>
    <property type="evidence" value="ECO:0007669"/>
    <property type="project" value="TreeGrafter"/>
</dbReference>
<feature type="region of interest" description="Disordered" evidence="3">
    <location>
        <begin position="406"/>
        <end position="431"/>
    </location>
</feature>
<dbReference type="EMBL" id="AWXZ01000013">
    <property type="protein sequence ID" value="ESR26740.1"/>
    <property type="molecule type" value="Genomic_DNA"/>
</dbReference>
<feature type="transmembrane region" description="Helical" evidence="4">
    <location>
        <begin position="136"/>
        <end position="156"/>
    </location>
</feature>
<comment type="caution">
    <text evidence="6">The sequence shown here is derived from an EMBL/GenBank/DDBJ whole genome shotgun (WGS) entry which is preliminary data.</text>
</comment>
<gene>
    <name evidence="6" type="ORF">N177_0524</name>
</gene>
<keyword evidence="4" id="KW-0812">Transmembrane</keyword>
<evidence type="ECO:0000256" key="2">
    <source>
        <dbReference type="ARBA" id="ARBA00034247"/>
    </source>
</evidence>
<dbReference type="EC" id="2.7.7.65" evidence="1"/>
<dbReference type="STRING" id="631454.N177_0524"/>
<dbReference type="InterPro" id="IPR050469">
    <property type="entry name" value="Diguanylate_Cyclase"/>
</dbReference>
<keyword evidence="4" id="KW-1133">Transmembrane helix</keyword>
<dbReference type="SUPFAM" id="SSF55073">
    <property type="entry name" value="Nucleotide cyclase"/>
    <property type="match status" value="1"/>
</dbReference>
<dbReference type="GO" id="GO:0052621">
    <property type="term" value="F:diguanylate cyclase activity"/>
    <property type="evidence" value="ECO:0007669"/>
    <property type="project" value="UniProtKB-EC"/>
</dbReference>
<dbReference type="eggNOG" id="COG3706">
    <property type="taxonomic scope" value="Bacteria"/>
</dbReference>
<dbReference type="InterPro" id="IPR043128">
    <property type="entry name" value="Rev_trsase/Diguanyl_cyclase"/>
</dbReference>
<feature type="transmembrane region" description="Helical" evidence="4">
    <location>
        <begin position="6"/>
        <end position="26"/>
    </location>
</feature>
<dbReference type="PANTHER" id="PTHR45138">
    <property type="entry name" value="REGULATORY COMPONENTS OF SENSORY TRANSDUCTION SYSTEM"/>
    <property type="match status" value="1"/>
</dbReference>
<dbReference type="Pfam" id="PF20973">
    <property type="entry name" value="VUPS"/>
    <property type="match status" value="1"/>
</dbReference>
<protein>
    <recommendedName>
        <fullName evidence="1">diguanylate cyclase</fullName>
        <ecNumber evidence="1">2.7.7.65</ecNumber>
    </recommendedName>
</protein>
<dbReference type="Pfam" id="PF00990">
    <property type="entry name" value="GGDEF"/>
    <property type="match status" value="1"/>
</dbReference>
<dbReference type="GO" id="GO:0005886">
    <property type="term" value="C:plasma membrane"/>
    <property type="evidence" value="ECO:0007669"/>
    <property type="project" value="TreeGrafter"/>
</dbReference>
<organism evidence="6 7">
    <name type="scientific">Lutibaculum baratangense AMV1</name>
    <dbReference type="NCBI Taxonomy" id="631454"/>
    <lineage>
        <taxon>Bacteria</taxon>
        <taxon>Pseudomonadati</taxon>
        <taxon>Pseudomonadota</taxon>
        <taxon>Alphaproteobacteria</taxon>
        <taxon>Hyphomicrobiales</taxon>
        <taxon>Tepidamorphaceae</taxon>
        <taxon>Lutibaculum</taxon>
    </lineage>
</organism>
<keyword evidence="7" id="KW-1185">Reference proteome</keyword>
<feature type="transmembrane region" description="Helical" evidence="4">
    <location>
        <begin position="202"/>
        <end position="226"/>
    </location>
</feature>
<dbReference type="NCBIfam" id="TIGR00254">
    <property type="entry name" value="GGDEF"/>
    <property type="match status" value="1"/>
</dbReference>
<dbReference type="Gene3D" id="3.30.70.270">
    <property type="match status" value="1"/>
</dbReference>
<evidence type="ECO:0000256" key="4">
    <source>
        <dbReference type="SAM" id="Phobius"/>
    </source>
</evidence>
<evidence type="ECO:0000256" key="3">
    <source>
        <dbReference type="SAM" id="MobiDB-lite"/>
    </source>
</evidence>
<dbReference type="CDD" id="cd01949">
    <property type="entry name" value="GGDEF"/>
    <property type="match status" value="1"/>
</dbReference>
<comment type="catalytic activity">
    <reaction evidence="2">
        <text>2 GTP = 3',3'-c-di-GMP + 2 diphosphate</text>
        <dbReference type="Rhea" id="RHEA:24898"/>
        <dbReference type="ChEBI" id="CHEBI:33019"/>
        <dbReference type="ChEBI" id="CHEBI:37565"/>
        <dbReference type="ChEBI" id="CHEBI:58805"/>
        <dbReference type="EC" id="2.7.7.65"/>
    </reaction>
</comment>
<dbReference type="PATRIC" id="fig|631454.5.peg.514"/>
<keyword evidence="4" id="KW-0472">Membrane</keyword>
<dbReference type="InterPro" id="IPR048533">
    <property type="entry name" value="VUPS"/>
</dbReference>
<dbReference type="GO" id="GO:0043709">
    <property type="term" value="P:cell adhesion involved in single-species biofilm formation"/>
    <property type="evidence" value="ECO:0007669"/>
    <property type="project" value="TreeGrafter"/>
</dbReference>
<dbReference type="FunFam" id="3.30.70.270:FF:000001">
    <property type="entry name" value="Diguanylate cyclase domain protein"/>
    <property type="match status" value="1"/>
</dbReference>
<feature type="transmembrane region" description="Helical" evidence="4">
    <location>
        <begin position="96"/>
        <end position="116"/>
    </location>
</feature>
<reference evidence="6 7" key="1">
    <citation type="journal article" date="2014" name="Genome Announc.">
        <title>Draft Genome Sequence of Lutibaculum baratangense Strain AMV1T, Isolated from a Mud Volcano in Andamans, India.</title>
        <authorList>
            <person name="Singh A."/>
            <person name="Sreenivas A."/>
            <person name="Sathyanarayana Reddy G."/>
            <person name="Pinnaka A.K."/>
            <person name="Shivaji S."/>
        </authorList>
    </citation>
    <scope>NUCLEOTIDE SEQUENCE [LARGE SCALE GENOMIC DNA]</scope>
    <source>
        <strain evidence="6 7">AMV1</strain>
    </source>
</reference>
<dbReference type="SMART" id="SM00267">
    <property type="entry name" value="GGDEF"/>
    <property type="match status" value="1"/>
</dbReference>
<evidence type="ECO:0000313" key="6">
    <source>
        <dbReference type="EMBL" id="ESR26740.1"/>
    </source>
</evidence>
<feature type="domain" description="GGDEF" evidence="5">
    <location>
        <begin position="288"/>
        <end position="418"/>
    </location>
</feature>
<evidence type="ECO:0000256" key="1">
    <source>
        <dbReference type="ARBA" id="ARBA00012528"/>
    </source>
</evidence>
<dbReference type="Proteomes" id="UP000017819">
    <property type="component" value="Unassembled WGS sequence"/>
</dbReference>
<dbReference type="InterPro" id="IPR000160">
    <property type="entry name" value="GGDEF_dom"/>
</dbReference>
<dbReference type="AlphaFoldDB" id="V4RUI9"/>